<evidence type="ECO:0000313" key="3">
    <source>
        <dbReference type="EMBL" id="KAL3682769.1"/>
    </source>
</evidence>
<accession>A0ABD3GWN9</accession>
<dbReference type="Proteomes" id="UP001633002">
    <property type="component" value="Unassembled WGS sequence"/>
</dbReference>
<proteinExistence type="predicted"/>
<keyword evidence="4" id="KW-1185">Reference proteome</keyword>
<evidence type="ECO:0000259" key="2">
    <source>
        <dbReference type="Pfam" id="PF13966"/>
    </source>
</evidence>
<evidence type="ECO:0000313" key="4">
    <source>
        <dbReference type="Proteomes" id="UP001633002"/>
    </source>
</evidence>
<organism evidence="3 4">
    <name type="scientific">Riccia sorocarpa</name>
    <dbReference type="NCBI Taxonomy" id="122646"/>
    <lineage>
        <taxon>Eukaryota</taxon>
        <taxon>Viridiplantae</taxon>
        <taxon>Streptophyta</taxon>
        <taxon>Embryophyta</taxon>
        <taxon>Marchantiophyta</taxon>
        <taxon>Marchantiopsida</taxon>
        <taxon>Marchantiidae</taxon>
        <taxon>Marchantiales</taxon>
        <taxon>Ricciaceae</taxon>
        <taxon>Riccia</taxon>
    </lineage>
</organism>
<dbReference type="AlphaFoldDB" id="A0ABD3GWN9"/>
<evidence type="ECO:0000256" key="1">
    <source>
        <dbReference type="SAM" id="MobiDB-lite"/>
    </source>
</evidence>
<gene>
    <name evidence="3" type="ORF">R1sor_000791</name>
</gene>
<sequence>MASSRYFFAKLKSKWRRESLEALELEDGVITTDKGEIMDGVQRFYQGLFQAEVDTVDRQEARRKVISLINNSITSEESLGISRLPDKKEIEGVDFGMKNNKAPGQDGLTAEMVKQPTRAWTQLLWRKNLSFKGLSCRWEVPRDSQEWERRWTLIWNGCSNLRFKLGIWRILHRGFPTLSRAAKWSVSSGLCPACSLEVETIPHLFWEYIKIRDRVDWVWLAIGGEGGIPTFLHAIDKVLLIHKVNPGPLILLIEHCRVTWLTRNSLVFNGRKVNVSVHAIMLDVQTHMNASLELFIDHVTEVTNLHVHCRSLVSRILRNLGSIRASPSDSVTPDSQTSSSSSDTESNFSSSGDASAVDSDPQ</sequence>
<feature type="compositionally biased region" description="Low complexity" evidence="1">
    <location>
        <begin position="326"/>
        <end position="362"/>
    </location>
</feature>
<dbReference type="Pfam" id="PF13966">
    <property type="entry name" value="zf-RVT"/>
    <property type="match status" value="1"/>
</dbReference>
<feature type="region of interest" description="Disordered" evidence="1">
    <location>
        <begin position="324"/>
        <end position="362"/>
    </location>
</feature>
<feature type="domain" description="Reverse transcriptase zinc-binding" evidence="2">
    <location>
        <begin position="138"/>
        <end position="206"/>
    </location>
</feature>
<reference evidence="3 4" key="1">
    <citation type="submission" date="2024-09" db="EMBL/GenBank/DDBJ databases">
        <title>Chromosome-scale assembly of Riccia sorocarpa.</title>
        <authorList>
            <person name="Paukszto L."/>
        </authorList>
    </citation>
    <scope>NUCLEOTIDE SEQUENCE [LARGE SCALE GENOMIC DNA]</scope>
    <source>
        <strain evidence="3">LP-2024</strain>
        <tissue evidence="3">Aerial parts of the thallus</tissue>
    </source>
</reference>
<comment type="caution">
    <text evidence="3">The sequence shown here is derived from an EMBL/GenBank/DDBJ whole genome shotgun (WGS) entry which is preliminary data.</text>
</comment>
<dbReference type="EMBL" id="JBJQOH010000006">
    <property type="protein sequence ID" value="KAL3682769.1"/>
    <property type="molecule type" value="Genomic_DNA"/>
</dbReference>
<name>A0ABD3GWN9_9MARC</name>
<dbReference type="InterPro" id="IPR026960">
    <property type="entry name" value="RVT-Znf"/>
</dbReference>
<protein>
    <recommendedName>
        <fullName evidence="2">Reverse transcriptase zinc-binding domain-containing protein</fullName>
    </recommendedName>
</protein>